<reference evidence="1 2" key="1">
    <citation type="submission" date="2019-08" db="EMBL/GenBank/DDBJ databases">
        <title>Deep-cultivation of Planctomycetes and their phenomic and genomic characterization uncovers novel biology.</title>
        <authorList>
            <person name="Wiegand S."/>
            <person name="Jogler M."/>
            <person name="Boedeker C."/>
            <person name="Pinto D."/>
            <person name="Vollmers J."/>
            <person name="Rivas-Marin E."/>
            <person name="Kohn T."/>
            <person name="Peeters S.H."/>
            <person name="Heuer A."/>
            <person name="Rast P."/>
            <person name="Oberbeckmann S."/>
            <person name="Bunk B."/>
            <person name="Jeske O."/>
            <person name="Meyerdierks A."/>
            <person name="Storesund J.E."/>
            <person name="Kallscheuer N."/>
            <person name="Luecker S."/>
            <person name="Lage O.M."/>
            <person name="Pohl T."/>
            <person name="Merkel B.J."/>
            <person name="Hornburger P."/>
            <person name="Mueller R.-W."/>
            <person name="Bruemmer F."/>
            <person name="Labrenz M."/>
            <person name="Spormann A.M."/>
            <person name="Op Den Camp H."/>
            <person name="Overmann J."/>
            <person name="Amann R."/>
            <person name="Jetten M.S.M."/>
            <person name="Mascher T."/>
            <person name="Medema M.H."/>
            <person name="Devos D.P."/>
            <person name="Kaster A.-K."/>
            <person name="Ovreas L."/>
            <person name="Rohde M."/>
            <person name="Galperin M.Y."/>
            <person name="Jogler C."/>
        </authorList>
    </citation>
    <scope>NUCLEOTIDE SEQUENCE [LARGE SCALE GENOMIC DNA]</scope>
    <source>
        <strain evidence="1 2">LF1</strain>
    </source>
</reference>
<keyword evidence="2" id="KW-1185">Reference proteome</keyword>
<evidence type="ECO:0000313" key="1">
    <source>
        <dbReference type="EMBL" id="KAA1257488.1"/>
    </source>
</evidence>
<accession>A0A5B1C8N1</accession>
<comment type="caution">
    <text evidence="1">The sequence shown here is derived from an EMBL/GenBank/DDBJ whole genome shotgun (WGS) entry which is preliminary data.</text>
</comment>
<evidence type="ECO:0000313" key="2">
    <source>
        <dbReference type="Proteomes" id="UP000322699"/>
    </source>
</evidence>
<dbReference type="AlphaFoldDB" id="A0A5B1C8N1"/>
<organism evidence="1 2">
    <name type="scientific">Rubripirellula obstinata</name>
    <dbReference type="NCBI Taxonomy" id="406547"/>
    <lineage>
        <taxon>Bacteria</taxon>
        <taxon>Pseudomonadati</taxon>
        <taxon>Planctomycetota</taxon>
        <taxon>Planctomycetia</taxon>
        <taxon>Pirellulales</taxon>
        <taxon>Pirellulaceae</taxon>
        <taxon>Rubripirellula</taxon>
    </lineage>
</organism>
<proteinExistence type="predicted"/>
<dbReference type="EMBL" id="VRLW01000002">
    <property type="protein sequence ID" value="KAA1257488.1"/>
    <property type="molecule type" value="Genomic_DNA"/>
</dbReference>
<sequence>MVITLETNASRYYVSWVQEDGVNDDRLFYWLSLRKTSHFNIGSLEAATTKGTEALSIPSFQVHSVQLFGERRTDTVYASLLQTNAFAIGIALIRWLPNKNRFSRFGTNDLAQLDGDVLLSCVEAQELELVADL</sequence>
<gene>
    <name evidence="1" type="ORF">LF1_53370</name>
</gene>
<name>A0A5B1C8N1_9BACT</name>
<dbReference type="Proteomes" id="UP000322699">
    <property type="component" value="Unassembled WGS sequence"/>
</dbReference>
<protein>
    <submittedName>
        <fullName evidence="1">Uncharacterized protein</fullName>
    </submittedName>
</protein>